<feature type="transmembrane region" description="Helical" evidence="1">
    <location>
        <begin position="88"/>
        <end position="112"/>
    </location>
</feature>
<dbReference type="Gene3D" id="1.20.1070.10">
    <property type="entry name" value="Rhodopsin 7-helix transmembrane proteins"/>
    <property type="match status" value="1"/>
</dbReference>
<sequence>MVNDFTGLLATSVESMDTTSLRATTGNIAADSGSDLATVYTAWFTRALCDNLLNIGLGILFVASIVSNSQLLCIFVRKPSLRNVSNQFIINLLFTNLTASWSIVPTLTMIPFCTISRNPRQSSTSLLLVS</sequence>
<dbReference type="EMBL" id="HBUF01214669">
    <property type="protein sequence ID" value="CAG6666580.1"/>
    <property type="molecule type" value="Transcribed_RNA"/>
</dbReference>
<name>A0A8D8SB34_9HEMI</name>
<reference evidence="2" key="1">
    <citation type="submission" date="2021-05" db="EMBL/GenBank/DDBJ databases">
        <authorList>
            <person name="Alioto T."/>
            <person name="Alioto T."/>
            <person name="Gomez Garrido J."/>
        </authorList>
    </citation>
    <scope>NUCLEOTIDE SEQUENCE</scope>
</reference>
<feature type="transmembrane region" description="Helical" evidence="1">
    <location>
        <begin position="52"/>
        <end position="76"/>
    </location>
</feature>
<organism evidence="2">
    <name type="scientific">Cacopsylla melanoneura</name>
    <dbReference type="NCBI Taxonomy" id="428564"/>
    <lineage>
        <taxon>Eukaryota</taxon>
        <taxon>Metazoa</taxon>
        <taxon>Ecdysozoa</taxon>
        <taxon>Arthropoda</taxon>
        <taxon>Hexapoda</taxon>
        <taxon>Insecta</taxon>
        <taxon>Pterygota</taxon>
        <taxon>Neoptera</taxon>
        <taxon>Paraneoptera</taxon>
        <taxon>Hemiptera</taxon>
        <taxon>Sternorrhyncha</taxon>
        <taxon>Psylloidea</taxon>
        <taxon>Psyllidae</taxon>
        <taxon>Psyllinae</taxon>
        <taxon>Cacopsylla</taxon>
    </lineage>
</organism>
<evidence type="ECO:0000256" key="1">
    <source>
        <dbReference type="SAM" id="Phobius"/>
    </source>
</evidence>
<protein>
    <submittedName>
        <fullName evidence="2">Uncharacterized protein</fullName>
    </submittedName>
</protein>
<dbReference type="SUPFAM" id="SSF81321">
    <property type="entry name" value="Family A G protein-coupled receptor-like"/>
    <property type="match status" value="1"/>
</dbReference>
<dbReference type="AlphaFoldDB" id="A0A8D8SB34"/>
<proteinExistence type="predicted"/>
<keyword evidence="1" id="KW-1133">Transmembrane helix</keyword>
<evidence type="ECO:0000313" key="2">
    <source>
        <dbReference type="EMBL" id="CAG6666580.1"/>
    </source>
</evidence>
<keyword evidence="1" id="KW-0812">Transmembrane</keyword>
<accession>A0A8D8SB34</accession>
<keyword evidence="1" id="KW-0472">Membrane</keyword>